<comment type="caution">
    <text evidence="2">The sequence shown here is derived from an EMBL/GenBank/DDBJ whole genome shotgun (WGS) entry which is preliminary data.</text>
</comment>
<organism evidence="2 3">
    <name type="scientific">Nonomuraea endophytica</name>
    <dbReference type="NCBI Taxonomy" id="714136"/>
    <lineage>
        <taxon>Bacteria</taxon>
        <taxon>Bacillati</taxon>
        <taxon>Actinomycetota</taxon>
        <taxon>Actinomycetes</taxon>
        <taxon>Streptosporangiales</taxon>
        <taxon>Streptosporangiaceae</taxon>
        <taxon>Nonomuraea</taxon>
    </lineage>
</organism>
<dbReference type="SUPFAM" id="SSF52799">
    <property type="entry name" value="(Phosphotyrosine protein) phosphatases II"/>
    <property type="match status" value="1"/>
</dbReference>
<dbReference type="PROSITE" id="PS00383">
    <property type="entry name" value="TYR_PHOSPHATASE_1"/>
    <property type="match status" value="1"/>
</dbReference>
<name>A0A7W8ABT7_9ACTN</name>
<dbReference type="InterPro" id="IPR029021">
    <property type="entry name" value="Prot-tyrosine_phosphatase-like"/>
</dbReference>
<dbReference type="Pfam" id="PF13350">
    <property type="entry name" value="Y_phosphatase3"/>
    <property type="match status" value="1"/>
</dbReference>
<evidence type="ECO:0000313" key="3">
    <source>
        <dbReference type="Proteomes" id="UP000568380"/>
    </source>
</evidence>
<evidence type="ECO:0000313" key="2">
    <source>
        <dbReference type="EMBL" id="MBB5083250.1"/>
    </source>
</evidence>
<dbReference type="RefSeq" id="WP_184972170.1">
    <property type="nucleotide sequence ID" value="NZ_JACHIN010000016.1"/>
</dbReference>
<dbReference type="EMBL" id="JACHIN010000016">
    <property type="protein sequence ID" value="MBB5083250.1"/>
    <property type="molecule type" value="Genomic_DNA"/>
</dbReference>
<gene>
    <name evidence="2" type="ORF">HNR40_008753</name>
</gene>
<dbReference type="GO" id="GO:0004725">
    <property type="term" value="F:protein tyrosine phosphatase activity"/>
    <property type="evidence" value="ECO:0007669"/>
    <property type="project" value="UniProtKB-EC"/>
</dbReference>
<dbReference type="InterPro" id="IPR026893">
    <property type="entry name" value="Tyr/Ser_Pase_IphP-type"/>
</dbReference>
<reference evidence="2 3" key="1">
    <citation type="submission" date="2020-08" db="EMBL/GenBank/DDBJ databases">
        <title>Genomic Encyclopedia of Type Strains, Phase IV (KMG-IV): sequencing the most valuable type-strain genomes for metagenomic binning, comparative biology and taxonomic classification.</title>
        <authorList>
            <person name="Goeker M."/>
        </authorList>
    </citation>
    <scope>NUCLEOTIDE SEQUENCE [LARGE SCALE GENOMIC DNA]</scope>
    <source>
        <strain evidence="2 3">DSM 45385</strain>
    </source>
</reference>
<sequence>MGENLVIHSAPNLRDVGGQVTRDGRKVRTGLAFRAGVLDRLDEQDQRRLHDVGVRLVCDLRTSTERSEQPDRLADGTPYLVLDVQRGGGHGADIAALFTSPDQAKALRSPRAAENFILEVYRSFITTQEAHEAYADLLRALAKPGTLFHCTAGKDRTGWAAALLLTLLGVDRETVMADYLASNAHLEAIAVGLYDLAAQHGIDRELVRPLLEVRESYLNAAFDQVEATYGDISGYVRHGLGLTEIDLQALRDLYLH</sequence>
<dbReference type="PANTHER" id="PTHR31126">
    <property type="entry name" value="TYROSINE-PROTEIN PHOSPHATASE"/>
    <property type="match status" value="1"/>
</dbReference>
<proteinExistence type="inferred from homology"/>
<dbReference type="InterPro" id="IPR016130">
    <property type="entry name" value="Tyr_Pase_AS"/>
</dbReference>
<keyword evidence="2" id="KW-0378">Hydrolase</keyword>
<dbReference type="AlphaFoldDB" id="A0A7W8ABT7"/>
<comment type="similarity">
    <text evidence="1">Belongs to the protein-tyrosine phosphatase family.</text>
</comment>
<accession>A0A7W8ABT7</accession>
<evidence type="ECO:0000256" key="1">
    <source>
        <dbReference type="ARBA" id="ARBA00009580"/>
    </source>
</evidence>
<keyword evidence="3" id="KW-1185">Reference proteome</keyword>
<protein>
    <submittedName>
        <fullName evidence="2">Protein-tyrosine phosphatase</fullName>
        <ecNumber evidence="2">3.1.3.48</ecNumber>
    </submittedName>
</protein>
<dbReference type="PANTHER" id="PTHR31126:SF1">
    <property type="entry name" value="TYROSINE SPECIFIC PROTEIN PHOSPHATASES DOMAIN-CONTAINING PROTEIN"/>
    <property type="match status" value="1"/>
</dbReference>
<dbReference type="Proteomes" id="UP000568380">
    <property type="component" value="Unassembled WGS sequence"/>
</dbReference>
<dbReference type="Gene3D" id="3.90.190.10">
    <property type="entry name" value="Protein tyrosine phosphatase superfamily"/>
    <property type="match status" value="1"/>
</dbReference>
<dbReference type="EC" id="3.1.3.48" evidence="2"/>